<sequence>MQIIKQSNGLLNSLFNMSGCEKAPISSMAYYLRS</sequence>
<protein>
    <submittedName>
        <fullName evidence="1">Uncharacterized protein</fullName>
    </submittedName>
</protein>
<accession>A0A0E9QVF9</accession>
<proteinExistence type="predicted"/>
<dbReference type="EMBL" id="GBXM01087773">
    <property type="protein sequence ID" value="JAH20804.1"/>
    <property type="molecule type" value="Transcribed_RNA"/>
</dbReference>
<evidence type="ECO:0000313" key="1">
    <source>
        <dbReference type="EMBL" id="JAH20804.1"/>
    </source>
</evidence>
<organism evidence="1">
    <name type="scientific">Anguilla anguilla</name>
    <name type="common">European freshwater eel</name>
    <name type="synonym">Muraena anguilla</name>
    <dbReference type="NCBI Taxonomy" id="7936"/>
    <lineage>
        <taxon>Eukaryota</taxon>
        <taxon>Metazoa</taxon>
        <taxon>Chordata</taxon>
        <taxon>Craniata</taxon>
        <taxon>Vertebrata</taxon>
        <taxon>Euteleostomi</taxon>
        <taxon>Actinopterygii</taxon>
        <taxon>Neopterygii</taxon>
        <taxon>Teleostei</taxon>
        <taxon>Anguilliformes</taxon>
        <taxon>Anguillidae</taxon>
        <taxon>Anguilla</taxon>
    </lineage>
</organism>
<reference evidence="1" key="1">
    <citation type="submission" date="2014-11" db="EMBL/GenBank/DDBJ databases">
        <authorList>
            <person name="Amaro Gonzalez C."/>
        </authorList>
    </citation>
    <scope>NUCLEOTIDE SEQUENCE</scope>
</reference>
<dbReference type="AlphaFoldDB" id="A0A0E9QVF9"/>
<name>A0A0E9QVF9_ANGAN</name>
<reference evidence="1" key="2">
    <citation type="journal article" date="2015" name="Fish Shellfish Immunol.">
        <title>Early steps in the European eel (Anguilla anguilla)-Vibrio vulnificus interaction in the gills: Role of the RtxA13 toxin.</title>
        <authorList>
            <person name="Callol A."/>
            <person name="Pajuelo D."/>
            <person name="Ebbesson L."/>
            <person name="Teles M."/>
            <person name="MacKenzie S."/>
            <person name="Amaro C."/>
        </authorList>
    </citation>
    <scope>NUCLEOTIDE SEQUENCE</scope>
</reference>